<dbReference type="PANTHER" id="PTHR23527">
    <property type="entry name" value="BLL3282 PROTEIN"/>
    <property type="match status" value="1"/>
</dbReference>
<keyword evidence="1 4" id="KW-0812">Transmembrane</keyword>
<name>A0A235H8C7_AZOBR</name>
<dbReference type="Proteomes" id="UP000215367">
    <property type="component" value="Unassembled WGS sequence"/>
</dbReference>
<feature type="transmembrane region" description="Helical" evidence="4">
    <location>
        <begin position="306"/>
        <end position="328"/>
    </location>
</feature>
<geneLocation type="plasmid" evidence="6">
    <name>unnamed</name>
</geneLocation>
<proteinExistence type="predicted"/>
<evidence type="ECO:0000256" key="2">
    <source>
        <dbReference type="ARBA" id="ARBA00022989"/>
    </source>
</evidence>
<gene>
    <name evidence="6" type="ORF">CHT98_23540</name>
</gene>
<reference evidence="6 7" key="1">
    <citation type="submission" date="2017-07" db="EMBL/GenBank/DDBJ databases">
        <title>Whole genome sequence of Azospirillum brasilense 2A1, a potential biofertilizer strain.</title>
        <authorList>
            <person name="Fontana C.A."/>
            <person name="Toffoli L.M."/>
            <person name="Salazar S.M."/>
            <person name="Puglisi E."/>
            <person name="Pedraza R."/>
            <person name="Bassi D."/>
            <person name="Cocconcelli P.S."/>
        </authorList>
    </citation>
    <scope>NUCLEOTIDE SEQUENCE [LARGE SCALE GENOMIC DNA]</scope>
    <source>
        <strain evidence="6 7">2A1</strain>
        <plasmid evidence="6">unnamed</plasmid>
    </source>
</reference>
<feature type="transmembrane region" description="Helical" evidence="4">
    <location>
        <begin position="167"/>
        <end position="184"/>
    </location>
</feature>
<dbReference type="InterPro" id="IPR011701">
    <property type="entry name" value="MFS"/>
</dbReference>
<keyword evidence="6" id="KW-0614">Plasmid</keyword>
<evidence type="ECO:0000256" key="1">
    <source>
        <dbReference type="ARBA" id="ARBA00022692"/>
    </source>
</evidence>
<evidence type="ECO:0000259" key="5">
    <source>
        <dbReference type="PROSITE" id="PS50850"/>
    </source>
</evidence>
<dbReference type="Gene3D" id="1.20.1250.20">
    <property type="entry name" value="MFS general substrate transporter like domains"/>
    <property type="match status" value="2"/>
</dbReference>
<protein>
    <submittedName>
        <fullName evidence="6">MFS transporter</fullName>
    </submittedName>
</protein>
<sequence length="430" mass="43979">MRLAITSEGHDAGTARPAVGGGDAHRWKVLGVGVAANGSFAAALTGLPATAVLMRSDYRLELTDLGWVIGAMGLGVAVSELLWGMLTDRWGDRKVLLTGLGLTSLVLALMALFLSPTVSVTPSAGLLGGALLLVGVIGGSLNGSSGRAVMAWFGEGERGLAMSIRQMALPAGGAAGALLLPALAESVGFRGVYGALAAMCLVTTGFVWLWLREPPVIQLKGEPAARLSMSGIGLFRNGSVWRTVFGLGALCIPQIAVVTFAAVFLNDALHLGTTAISATIVAVQFGAAVARVWSGRYTDRRRNRRPFLKACALLTAAVYGALAILVAVEPTGAGYDGALMLAGVGVLVVGGIVASSWHGIAFTELATIAGITHTGAALGLGNTFAFGTYFLTPLAIPLLLDRGGWGAVWMASALAALLAFALFPKAAATR</sequence>
<dbReference type="InterPro" id="IPR020846">
    <property type="entry name" value="MFS_dom"/>
</dbReference>
<dbReference type="EMBL" id="NOWT01000027">
    <property type="protein sequence ID" value="OYD81998.1"/>
    <property type="molecule type" value="Genomic_DNA"/>
</dbReference>
<comment type="caution">
    <text evidence="6">The sequence shown here is derived from an EMBL/GenBank/DDBJ whole genome shotgun (WGS) entry which is preliminary data.</text>
</comment>
<evidence type="ECO:0000256" key="4">
    <source>
        <dbReference type="SAM" id="Phobius"/>
    </source>
</evidence>
<keyword evidence="2 4" id="KW-1133">Transmembrane helix</keyword>
<feature type="transmembrane region" description="Helical" evidence="4">
    <location>
        <begin position="65"/>
        <end position="83"/>
    </location>
</feature>
<feature type="transmembrane region" description="Helical" evidence="4">
    <location>
        <begin position="271"/>
        <end position="294"/>
    </location>
</feature>
<feature type="transmembrane region" description="Helical" evidence="4">
    <location>
        <begin position="95"/>
        <end position="114"/>
    </location>
</feature>
<accession>A0A235H8C7</accession>
<evidence type="ECO:0000256" key="3">
    <source>
        <dbReference type="ARBA" id="ARBA00023136"/>
    </source>
</evidence>
<dbReference type="Pfam" id="PF07690">
    <property type="entry name" value="MFS_1"/>
    <property type="match status" value="1"/>
</dbReference>
<feature type="transmembrane region" description="Helical" evidence="4">
    <location>
        <begin position="403"/>
        <end position="423"/>
    </location>
</feature>
<dbReference type="InterPro" id="IPR036259">
    <property type="entry name" value="MFS_trans_sf"/>
</dbReference>
<dbReference type="AlphaFoldDB" id="A0A235H8C7"/>
<evidence type="ECO:0000313" key="7">
    <source>
        <dbReference type="Proteomes" id="UP000215367"/>
    </source>
</evidence>
<feature type="transmembrane region" description="Helical" evidence="4">
    <location>
        <begin position="365"/>
        <end position="391"/>
    </location>
</feature>
<evidence type="ECO:0000313" key="6">
    <source>
        <dbReference type="EMBL" id="OYD81998.1"/>
    </source>
</evidence>
<feature type="transmembrane region" description="Helical" evidence="4">
    <location>
        <begin position="120"/>
        <end position="141"/>
    </location>
</feature>
<dbReference type="InterPro" id="IPR052952">
    <property type="entry name" value="MFS-Transporter"/>
</dbReference>
<feature type="transmembrane region" description="Helical" evidence="4">
    <location>
        <begin position="190"/>
        <end position="211"/>
    </location>
</feature>
<feature type="transmembrane region" description="Helical" evidence="4">
    <location>
        <begin position="29"/>
        <end position="53"/>
    </location>
</feature>
<feature type="transmembrane region" description="Helical" evidence="4">
    <location>
        <begin position="334"/>
        <end position="353"/>
    </location>
</feature>
<dbReference type="SUPFAM" id="SSF103473">
    <property type="entry name" value="MFS general substrate transporter"/>
    <property type="match status" value="1"/>
</dbReference>
<feature type="transmembrane region" description="Helical" evidence="4">
    <location>
        <begin position="244"/>
        <end position="265"/>
    </location>
</feature>
<dbReference type="PANTHER" id="PTHR23527:SF1">
    <property type="entry name" value="BLL3282 PROTEIN"/>
    <property type="match status" value="1"/>
</dbReference>
<feature type="domain" description="Major facilitator superfamily (MFS) profile" evidence="5">
    <location>
        <begin position="1"/>
        <end position="430"/>
    </location>
</feature>
<dbReference type="PROSITE" id="PS50850">
    <property type="entry name" value="MFS"/>
    <property type="match status" value="1"/>
</dbReference>
<organism evidence="6 7">
    <name type="scientific">Azospirillum brasilense</name>
    <dbReference type="NCBI Taxonomy" id="192"/>
    <lineage>
        <taxon>Bacteria</taxon>
        <taxon>Pseudomonadati</taxon>
        <taxon>Pseudomonadota</taxon>
        <taxon>Alphaproteobacteria</taxon>
        <taxon>Rhodospirillales</taxon>
        <taxon>Azospirillaceae</taxon>
        <taxon>Azospirillum</taxon>
    </lineage>
</organism>
<dbReference type="GO" id="GO:0022857">
    <property type="term" value="F:transmembrane transporter activity"/>
    <property type="evidence" value="ECO:0007669"/>
    <property type="project" value="InterPro"/>
</dbReference>
<keyword evidence="3 4" id="KW-0472">Membrane</keyword>